<keyword evidence="8 11" id="KW-1133">Transmembrane helix</keyword>
<organism evidence="12 13">
    <name type="scientific">Scheffersomyces stipitis (strain ATCC 58785 / CBS 6054 / NBRC 10063 / NRRL Y-11545)</name>
    <name type="common">Yeast</name>
    <name type="synonym">Pichia stipitis</name>
    <dbReference type="NCBI Taxonomy" id="322104"/>
    <lineage>
        <taxon>Eukaryota</taxon>
        <taxon>Fungi</taxon>
        <taxon>Dikarya</taxon>
        <taxon>Ascomycota</taxon>
        <taxon>Saccharomycotina</taxon>
        <taxon>Pichiomycetes</taxon>
        <taxon>Debaryomycetaceae</taxon>
        <taxon>Scheffersomyces</taxon>
    </lineage>
</organism>
<evidence type="ECO:0000256" key="7">
    <source>
        <dbReference type="ARBA" id="ARBA00022927"/>
    </source>
</evidence>
<dbReference type="InParanoid" id="A3LT73"/>
<reference evidence="12 13" key="1">
    <citation type="journal article" date="2007" name="Nat. Biotechnol.">
        <title>Genome sequence of the lignocellulose-bioconverting and xylose-fermenting yeast Pichia stipitis.</title>
        <authorList>
            <person name="Jeffries T.W."/>
            <person name="Grigoriev I.V."/>
            <person name="Grimwood J."/>
            <person name="Laplaza J.M."/>
            <person name="Aerts A."/>
            <person name="Salamov A."/>
            <person name="Schmutz J."/>
            <person name="Lindquist E."/>
            <person name="Dehal P."/>
            <person name="Shapiro H."/>
            <person name="Jin Y.S."/>
            <person name="Passoth V."/>
            <person name="Richardson P.M."/>
        </authorList>
    </citation>
    <scope>NUCLEOTIDE SEQUENCE [LARGE SCALE GENOMIC DNA]</scope>
    <source>
        <strain evidence="13">ATCC 58785 / CBS 6054 / NBRC 10063 / NRRL Y-11545</strain>
    </source>
</reference>
<evidence type="ECO:0000256" key="11">
    <source>
        <dbReference type="SAM" id="Phobius"/>
    </source>
</evidence>
<evidence type="ECO:0000256" key="5">
    <source>
        <dbReference type="ARBA" id="ARBA00022824"/>
    </source>
</evidence>
<feature type="transmembrane region" description="Helical" evidence="11">
    <location>
        <begin position="242"/>
        <end position="265"/>
    </location>
</feature>
<dbReference type="PANTHER" id="PTHR13050">
    <property type="entry name" value="USE1-LIKE PROTEIN"/>
    <property type="match status" value="1"/>
</dbReference>
<evidence type="ECO:0000256" key="4">
    <source>
        <dbReference type="ARBA" id="ARBA00022692"/>
    </source>
</evidence>
<dbReference type="STRING" id="322104.A3LT73"/>
<keyword evidence="9 11" id="KW-0472">Membrane</keyword>
<keyword evidence="4 11" id="KW-0812">Transmembrane</keyword>
<dbReference type="Proteomes" id="UP000002258">
    <property type="component" value="Chromosome 4"/>
</dbReference>
<dbReference type="InterPro" id="IPR019150">
    <property type="entry name" value="Vesicle_transport_protein_Use1"/>
</dbReference>
<evidence type="ECO:0000313" key="13">
    <source>
        <dbReference type="Proteomes" id="UP000002258"/>
    </source>
</evidence>
<keyword evidence="3" id="KW-0813">Transport</keyword>
<comment type="subcellular location">
    <subcellularLocation>
        <location evidence="1">Endoplasmic reticulum membrane</location>
        <topology evidence="1">Single-pass type IV membrane protein</topology>
    </subcellularLocation>
</comment>
<proteinExistence type="inferred from homology"/>
<dbReference type="HOGENOM" id="CLU_093900_0_0_1"/>
<dbReference type="KEGG" id="pic:PICST_31306"/>
<dbReference type="EMBL" id="CP000498">
    <property type="protein sequence ID" value="ABN66022.2"/>
    <property type="molecule type" value="Genomic_DNA"/>
</dbReference>
<sequence>MSSLESLKTIEHILQQYTDDLNALSIPSLQDFASTPTSSAFAQSPYLNKYKLQQLEVNLQHLRSQLLAISSHNNKNYTELTSKLNQLVNDTLEEKRYVNSQMIQLFDSQNQTLIQKDIPTVTSDSDTKQSQLQKSVKSEEEDLPSLRQRLLHGGKHTQLLDERDHEKLNDYHESIQDDIINELSELTTTLKNSAYTLSQKILSDDLSILNETNENMIRNSNLFKVIDKNLNNYLENKTGGKIGLFMLIKLTVGIVVGFLFMILLIKIIPQIG</sequence>
<keyword evidence="6" id="KW-0931">ER-Golgi transport</keyword>
<evidence type="ECO:0000256" key="6">
    <source>
        <dbReference type="ARBA" id="ARBA00022892"/>
    </source>
</evidence>
<dbReference type="OMA" id="YHESIQD"/>
<dbReference type="AlphaFoldDB" id="A3LT73"/>
<dbReference type="FunCoup" id="A3LT73">
    <property type="interactions" value="152"/>
</dbReference>
<feature type="compositionally biased region" description="Polar residues" evidence="10">
    <location>
        <begin position="118"/>
        <end position="135"/>
    </location>
</feature>
<dbReference type="GO" id="GO:0015031">
    <property type="term" value="P:protein transport"/>
    <property type="evidence" value="ECO:0007669"/>
    <property type="project" value="UniProtKB-KW"/>
</dbReference>
<evidence type="ECO:0000256" key="8">
    <source>
        <dbReference type="ARBA" id="ARBA00022989"/>
    </source>
</evidence>
<protein>
    <submittedName>
        <fullName evidence="12">Uncharacterized protein</fullName>
    </submittedName>
</protein>
<dbReference type="OrthoDB" id="4008582at2759"/>
<comment type="similarity">
    <text evidence="2">Belongs to the USE1 family.</text>
</comment>
<gene>
    <name evidence="12" type="ORF">PICST_31306</name>
</gene>
<name>A3LT73_PICST</name>
<dbReference type="GO" id="GO:0005789">
    <property type="term" value="C:endoplasmic reticulum membrane"/>
    <property type="evidence" value="ECO:0007669"/>
    <property type="project" value="UniProtKB-SubCell"/>
</dbReference>
<dbReference type="GO" id="GO:0005484">
    <property type="term" value="F:SNAP receptor activity"/>
    <property type="evidence" value="ECO:0007669"/>
    <property type="project" value="TreeGrafter"/>
</dbReference>
<evidence type="ECO:0000256" key="2">
    <source>
        <dbReference type="ARBA" id="ARBA00007891"/>
    </source>
</evidence>
<evidence type="ECO:0000256" key="3">
    <source>
        <dbReference type="ARBA" id="ARBA00022448"/>
    </source>
</evidence>
<evidence type="ECO:0000256" key="1">
    <source>
        <dbReference type="ARBA" id="ARBA00004163"/>
    </source>
</evidence>
<keyword evidence="5" id="KW-0256">Endoplasmic reticulum</keyword>
<dbReference type="GeneID" id="4838684"/>
<dbReference type="RefSeq" id="XP_001384051.2">
    <property type="nucleotide sequence ID" value="XM_001384014.1"/>
</dbReference>
<keyword evidence="7" id="KW-0653">Protein transport</keyword>
<dbReference type="Pfam" id="PF09753">
    <property type="entry name" value="Use1"/>
    <property type="match status" value="1"/>
</dbReference>
<evidence type="ECO:0000313" key="12">
    <source>
        <dbReference type="EMBL" id="ABN66022.2"/>
    </source>
</evidence>
<evidence type="ECO:0000256" key="10">
    <source>
        <dbReference type="SAM" id="MobiDB-lite"/>
    </source>
</evidence>
<dbReference type="GO" id="GO:0006890">
    <property type="term" value="P:retrograde vesicle-mediated transport, Golgi to endoplasmic reticulum"/>
    <property type="evidence" value="ECO:0007669"/>
    <property type="project" value="TreeGrafter"/>
</dbReference>
<evidence type="ECO:0000256" key="9">
    <source>
        <dbReference type="ARBA" id="ARBA00023136"/>
    </source>
</evidence>
<feature type="region of interest" description="Disordered" evidence="10">
    <location>
        <begin position="118"/>
        <end position="144"/>
    </location>
</feature>
<accession>A3LT73</accession>
<keyword evidence="13" id="KW-1185">Reference proteome</keyword>
<dbReference type="eggNOG" id="ENOG502SZ4C">
    <property type="taxonomic scope" value="Eukaryota"/>
</dbReference>
<dbReference type="PANTHER" id="PTHR13050:SF7">
    <property type="entry name" value="VESICLE TRANSPORT PROTEIN USE1"/>
    <property type="match status" value="1"/>
</dbReference>
<dbReference type="GO" id="GO:0031201">
    <property type="term" value="C:SNARE complex"/>
    <property type="evidence" value="ECO:0007669"/>
    <property type="project" value="TreeGrafter"/>
</dbReference>